<comment type="caution">
    <text evidence="10">Lacks conserved residue(s) required for the propagation of feature annotation.</text>
</comment>
<keyword evidence="5" id="KW-0645">Protease</keyword>
<dbReference type="AlphaFoldDB" id="A0A7W5TR38"/>
<evidence type="ECO:0000256" key="9">
    <source>
        <dbReference type="ARBA" id="ARBA00023180"/>
    </source>
</evidence>
<protein>
    <recommendedName>
        <fullName evidence="13">Peptidase M14 domain-containing protein</fullName>
    </recommendedName>
</protein>
<evidence type="ECO:0000256" key="8">
    <source>
        <dbReference type="ARBA" id="ARBA00023026"/>
    </source>
</evidence>
<dbReference type="EMBL" id="JACIBT010000002">
    <property type="protein sequence ID" value="MBB3667615.1"/>
    <property type="molecule type" value="Genomic_DNA"/>
</dbReference>
<evidence type="ECO:0000259" key="13">
    <source>
        <dbReference type="PROSITE" id="PS52035"/>
    </source>
</evidence>
<dbReference type="SUPFAM" id="SSF53187">
    <property type="entry name" value="Zn-dependent exopeptidases"/>
    <property type="match status" value="1"/>
</dbReference>
<keyword evidence="4" id="KW-0964">Secreted</keyword>
<comment type="subcellular location">
    <subcellularLocation>
        <location evidence="2">Secreted</location>
    </subcellularLocation>
</comment>
<comment type="cofactor">
    <cofactor evidence="1">
        <name>Zn(2+)</name>
        <dbReference type="ChEBI" id="CHEBI:29105"/>
    </cofactor>
</comment>
<dbReference type="PROSITE" id="PS52035">
    <property type="entry name" value="PEPTIDASE_M14"/>
    <property type="match status" value="1"/>
</dbReference>
<keyword evidence="9" id="KW-0325">Glycoprotein</keyword>
<name>A0A7W5TR38_9MICC</name>
<feature type="compositionally biased region" description="Low complexity" evidence="11">
    <location>
        <begin position="36"/>
        <end position="67"/>
    </location>
</feature>
<evidence type="ECO:0000256" key="4">
    <source>
        <dbReference type="ARBA" id="ARBA00022525"/>
    </source>
</evidence>
<dbReference type="GO" id="GO:0005615">
    <property type="term" value="C:extracellular space"/>
    <property type="evidence" value="ECO:0007669"/>
    <property type="project" value="TreeGrafter"/>
</dbReference>
<keyword evidence="8" id="KW-0843">Virulence</keyword>
<accession>A0A7W5TR38</accession>
<evidence type="ECO:0000256" key="5">
    <source>
        <dbReference type="ARBA" id="ARBA00022670"/>
    </source>
</evidence>
<evidence type="ECO:0000256" key="6">
    <source>
        <dbReference type="ARBA" id="ARBA00022729"/>
    </source>
</evidence>
<dbReference type="SMART" id="SM00631">
    <property type="entry name" value="Zn_pept"/>
    <property type="match status" value="1"/>
</dbReference>
<feature type="chain" id="PRO_5038992429" description="Peptidase M14 domain-containing protein" evidence="12">
    <location>
        <begin position="38"/>
        <end position="408"/>
    </location>
</feature>
<evidence type="ECO:0000256" key="12">
    <source>
        <dbReference type="SAM" id="SignalP"/>
    </source>
</evidence>
<dbReference type="PANTHER" id="PTHR11705:SF83">
    <property type="entry name" value="INACTIVE METALLOCARBOXYPEPTIDASE ECM14"/>
    <property type="match status" value="1"/>
</dbReference>
<dbReference type="Pfam" id="PF00246">
    <property type="entry name" value="Peptidase_M14"/>
    <property type="match status" value="1"/>
</dbReference>
<dbReference type="RefSeq" id="WP_246328059.1">
    <property type="nucleotide sequence ID" value="NZ_BAABKR010000001.1"/>
</dbReference>
<gene>
    <name evidence="14" type="ORF">FHX47_001234</name>
</gene>
<feature type="region of interest" description="Disordered" evidence="11">
    <location>
        <begin position="386"/>
        <end position="408"/>
    </location>
</feature>
<feature type="region of interest" description="Disordered" evidence="11">
    <location>
        <begin position="36"/>
        <end position="72"/>
    </location>
</feature>
<dbReference type="GO" id="GO:0006508">
    <property type="term" value="P:proteolysis"/>
    <property type="evidence" value="ECO:0007669"/>
    <property type="project" value="UniProtKB-KW"/>
</dbReference>
<evidence type="ECO:0000256" key="7">
    <source>
        <dbReference type="ARBA" id="ARBA00022801"/>
    </source>
</evidence>
<sequence>MQSTNKRVGCRRRGLAAVVTAASLMLAAPAGIAPAMAGQGAESPSANSQTNNGNAQGTNNGNGQGANFPSTNGQTNISSILTYADMQEELEKLEQTSRFNVDVFTLAEAGMSVNTSEQDRDLYVATVGTGPEDVWLQGRIHGNEPYGTESLLTLLKDLGTNGSPDYDLLREKYTFHIIPMYNPDGSEENIRHTILNGSEQRVDLNRDWTETGFAAKESLAFYEYWTMVKPAFGVDIHHQGLKQQWDTGDDVTFSLGISLAPGGPTLPGIEDGTYDVLTRQMLVHVYDQLSKYGSINMDRYQVGNGLEIDIKGGVVSAMMLGLDYQGLNSDGHSNPVIFYETSGNTSDGSLGQKARGKSIQQNVRALEELLLGMATGEIQQKDPERWEDIPHQPTTGYQTDYDGIVPVQ</sequence>
<evidence type="ECO:0000256" key="2">
    <source>
        <dbReference type="ARBA" id="ARBA00004613"/>
    </source>
</evidence>
<proteinExistence type="inferred from homology"/>
<evidence type="ECO:0000256" key="3">
    <source>
        <dbReference type="ARBA" id="ARBA00005988"/>
    </source>
</evidence>
<evidence type="ECO:0000313" key="14">
    <source>
        <dbReference type="EMBL" id="MBB3667615.1"/>
    </source>
</evidence>
<feature type="domain" description="Peptidase M14" evidence="13">
    <location>
        <begin position="79"/>
        <end position="408"/>
    </location>
</feature>
<reference evidence="14 15" key="1">
    <citation type="submission" date="2020-08" db="EMBL/GenBank/DDBJ databases">
        <title>Sequencing the genomes of 1000 actinobacteria strains.</title>
        <authorList>
            <person name="Klenk H.-P."/>
        </authorList>
    </citation>
    <scope>NUCLEOTIDE SEQUENCE [LARGE SCALE GENOMIC DNA]</scope>
    <source>
        <strain evidence="14 15">DSM 28238</strain>
    </source>
</reference>
<dbReference type="Gene3D" id="3.40.630.10">
    <property type="entry name" value="Zn peptidases"/>
    <property type="match status" value="1"/>
</dbReference>
<dbReference type="PANTHER" id="PTHR11705">
    <property type="entry name" value="PROTEASE FAMILY M14 CARBOXYPEPTIDASE A,B"/>
    <property type="match status" value="1"/>
</dbReference>
<evidence type="ECO:0000256" key="1">
    <source>
        <dbReference type="ARBA" id="ARBA00001947"/>
    </source>
</evidence>
<organism evidence="14 15">
    <name type="scientific">Garicola koreensis</name>
    <dbReference type="NCBI Taxonomy" id="1262554"/>
    <lineage>
        <taxon>Bacteria</taxon>
        <taxon>Bacillati</taxon>
        <taxon>Actinomycetota</taxon>
        <taxon>Actinomycetes</taxon>
        <taxon>Micrococcales</taxon>
        <taxon>Micrococcaceae</taxon>
        <taxon>Garicola</taxon>
    </lineage>
</organism>
<comment type="similarity">
    <text evidence="3 10">Belongs to the peptidase M14 family.</text>
</comment>
<feature type="signal peptide" evidence="12">
    <location>
        <begin position="1"/>
        <end position="37"/>
    </location>
</feature>
<dbReference type="GO" id="GO:0004181">
    <property type="term" value="F:metallocarboxypeptidase activity"/>
    <property type="evidence" value="ECO:0007669"/>
    <property type="project" value="InterPro"/>
</dbReference>
<keyword evidence="7" id="KW-0378">Hydrolase</keyword>
<keyword evidence="15" id="KW-1185">Reference proteome</keyword>
<keyword evidence="6 12" id="KW-0732">Signal</keyword>
<evidence type="ECO:0000256" key="10">
    <source>
        <dbReference type="PROSITE-ProRule" id="PRU01379"/>
    </source>
</evidence>
<dbReference type="Proteomes" id="UP000547528">
    <property type="component" value="Unassembled WGS sequence"/>
</dbReference>
<dbReference type="GO" id="GO:0008270">
    <property type="term" value="F:zinc ion binding"/>
    <property type="evidence" value="ECO:0007669"/>
    <property type="project" value="InterPro"/>
</dbReference>
<evidence type="ECO:0000256" key="11">
    <source>
        <dbReference type="SAM" id="MobiDB-lite"/>
    </source>
</evidence>
<comment type="caution">
    <text evidence="14">The sequence shown here is derived from an EMBL/GenBank/DDBJ whole genome shotgun (WGS) entry which is preliminary data.</text>
</comment>
<evidence type="ECO:0000313" key="15">
    <source>
        <dbReference type="Proteomes" id="UP000547528"/>
    </source>
</evidence>
<dbReference type="InterPro" id="IPR000834">
    <property type="entry name" value="Peptidase_M14"/>
</dbReference>